<evidence type="ECO:0000313" key="5">
    <source>
        <dbReference type="EMBL" id="SIR24222.1"/>
    </source>
</evidence>
<accession>A0A1N6ZBE8</accession>
<dbReference type="SUPFAM" id="SSF48452">
    <property type="entry name" value="TPR-like"/>
    <property type="match status" value="2"/>
</dbReference>
<dbReference type="PRINTS" id="PR00364">
    <property type="entry name" value="DISEASERSIST"/>
</dbReference>
<dbReference type="Gene3D" id="1.25.40.10">
    <property type="entry name" value="Tetratricopeptide repeat domain"/>
    <property type="match status" value="2"/>
</dbReference>
<comment type="similarity">
    <text evidence="1">Belongs to the AfsR/DnrI/RedD regulatory family.</text>
</comment>
<dbReference type="EMBL" id="FTNI01000007">
    <property type="protein sequence ID" value="SIR24222.1"/>
    <property type="molecule type" value="Genomic_DNA"/>
</dbReference>
<dbReference type="SUPFAM" id="SSF46894">
    <property type="entry name" value="C-terminal effector domain of the bipartite response regulators"/>
    <property type="match status" value="1"/>
</dbReference>
<dbReference type="InterPro" id="IPR011990">
    <property type="entry name" value="TPR-like_helical_dom_sf"/>
</dbReference>
<proteinExistence type="inferred from homology"/>
<dbReference type="SMART" id="SM01043">
    <property type="entry name" value="BTAD"/>
    <property type="match status" value="1"/>
</dbReference>
<evidence type="ECO:0000256" key="2">
    <source>
        <dbReference type="ARBA" id="ARBA00023125"/>
    </source>
</evidence>
<organism evidence="5 6">
    <name type="scientific">Microbispora rosea</name>
    <dbReference type="NCBI Taxonomy" id="58117"/>
    <lineage>
        <taxon>Bacteria</taxon>
        <taxon>Bacillati</taxon>
        <taxon>Actinomycetota</taxon>
        <taxon>Actinomycetes</taxon>
        <taxon>Streptosporangiales</taxon>
        <taxon>Streptosporangiaceae</taxon>
        <taxon>Microbispora</taxon>
    </lineage>
</organism>
<name>A0A1N6ZBE8_9ACTN</name>
<dbReference type="Proteomes" id="UP000186096">
    <property type="component" value="Unassembled WGS sequence"/>
</dbReference>
<dbReference type="GO" id="GO:0006355">
    <property type="term" value="P:regulation of DNA-templated transcription"/>
    <property type="evidence" value="ECO:0007669"/>
    <property type="project" value="InterPro"/>
</dbReference>
<keyword evidence="6" id="KW-1185">Reference proteome</keyword>
<feature type="DNA-binding region" description="OmpR/PhoB-type" evidence="3">
    <location>
        <begin position="1"/>
        <end position="89"/>
    </location>
</feature>
<protein>
    <submittedName>
        <fullName evidence="5">Predicted ATPase</fullName>
    </submittedName>
</protein>
<dbReference type="InterPro" id="IPR036388">
    <property type="entry name" value="WH-like_DNA-bd_sf"/>
</dbReference>
<dbReference type="Gene3D" id="1.10.10.10">
    <property type="entry name" value="Winged helix-like DNA-binding domain superfamily/Winged helix DNA-binding domain"/>
    <property type="match status" value="1"/>
</dbReference>
<dbReference type="AlphaFoldDB" id="A0A1N6ZBE8"/>
<dbReference type="InterPro" id="IPR005158">
    <property type="entry name" value="BTAD"/>
</dbReference>
<dbReference type="PANTHER" id="PTHR47691">
    <property type="entry name" value="REGULATOR-RELATED"/>
    <property type="match status" value="1"/>
</dbReference>
<dbReference type="SUPFAM" id="SSF52540">
    <property type="entry name" value="P-loop containing nucleoside triphosphate hydrolases"/>
    <property type="match status" value="1"/>
</dbReference>
<evidence type="ECO:0000313" key="6">
    <source>
        <dbReference type="Proteomes" id="UP000186096"/>
    </source>
</evidence>
<evidence type="ECO:0000256" key="3">
    <source>
        <dbReference type="PROSITE-ProRule" id="PRU01091"/>
    </source>
</evidence>
<dbReference type="InterPro" id="IPR016032">
    <property type="entry name" value="Sig_transdc_resp-reg_C-effctor"/>
</dbReference>
<keyword evidence="2 3" id="KW-0238">DNA-binding</keyword>
<dbReference type="InterPro" id="IPR027417">
    <property type="entry name" value="P-loop_NTPase"/>
</dbReference>
<dbReference type="GO" id="GO:0000160">
    <property type="term" value="P:phosphorelay signal transduction system"/>
    <property type="evidence" value="ECO:0007669"/>
    <property type="project" value="InterPro"/>
</dbReference>
<gene>
    <name evidence="5" type="ORF">SAMN05421833_10775</name>
</gene>
<dbReference type="Gene3D" id="3.40.50.300">
    <property type="entry name" value="P-loop containing nucleotide triphosphate hydrolases"/>
    <property type="match status" value="1"/>
</dbReference>
<reference evidence="6" key="1">
    <citation type="submission" date="2017-01" db="EMBL/GenBank/DDBJ databases">
        <authorList>
            <person name="Varghese N."/>
            <person name="Submissions S."/>
        </authorList>
    </citation>
    <scope>NUCLEOTIDE SEQUENCE [LARGE SCALE GENOMIC DNA]</scope>
    <source>
        <strain evidence="6">ATCC 12950</strain>
    </source>
</reference>
<dbReference type="SMART" id="SM00862">
    <property type="entry name" value="Trans_reg_C"/>
    <property type="match status" value="1"/>
</dbReference>
<dbReference type="InterPro" id="IPR001867">
    <property type="entry name" value="OmpR/PhoB-type_DNA-bd"/>
</dbReference>
<dbReference type="InterPro" id="IPR058852">
    <property type="entry name" value="HTH_77"/>
</dbReference>
<dbReference type="Pfam" id="PF03704">
    <property type="entry name" value="BTAD"/>
    <property type="match status" value="1"/>
</dbReference>
<dbReference type="PROSITE" id="PS51755">
    <property type="entry name" value="OMPR_PHOB"/>
    <property type="match status" value="1"/>
</dbReference>
<dbReference type="OrthoDB" id="3194665at2"/>
<feature type="domain" description="OmpR/PhoB-type" evidence="4">
    <location>
        <begin position="1"/>
        <end position="89"/>
    </location>
</feature>
<dbReference type="GO" id="GO:0003677">
    <property type="term" value="F:DNA binding"/>
    <property type="evidence" value="ECO:0007669"/>
    <property type="project" value="UniProtKB-UniRule"/>
</dbReference>
<sequence>MSFGVLGPLDVRRDGRPIEVGGQRLRALLTLLLLDAGRTVSVDALVAGVWDERPPSGVGNALQALVSRLRAAAGRGLVVGGPSGYRLAVAPDQVDVHLFARLASEGAAALAAGEPGRAAGVLREALGLWRGAPLTDLPNAEVEVARLEGLRTAATEDRIEAELALGRHTGLIPELRLLVTAHPLRERPHGQLMRALYGAGRRVEALAAYEEARSLFADRLGADPSPALAELHLAMLRGEPCGRAAPPPDVTPTRPARVKQGLARADQGFAGVERGFAGVEQEQAPPRAVRRGNLRARLTSFVGRDDDVVRIGALLAADRLVTLLGPGGAGKTRLAVESAEAIAARVPGGVWLVELASVEDGAEVVQAALTALGLRDAGLVPVRAAPAMPGGESGPMARLVAALAARDTLIVLDNCEHVVEPAAVLADRLLAECPGLRILATSREPLGITGERLWPVGPLGADHAVRLFAERAAAVRPGYVVDGERDAVERVCRELDGMPLAIELAAARLRTLSAAQIAERLGDRFRLLTGGSRTAMPRHRTLRAVVEWSWDLLDARERALAARLAVFAGGATLEAAEQVGEGDVELLGRLVDKSLVVFDGGRYRMLETIKAYAAERLAESGDERPVRRAHAEFFARLAETAEPHLRGAEQIEWLARLSAEHDNLSAALRWACEEAEADLALRLVGGLGWYWWLSGHRLEGAQRSAEALGLAGDDANPERLALAHAVHGMTSAGGEGNLGRAGRSLAATVRYARDIRDAARHPLVAIATPIMSMFSGRQKEAESQLEPLLGHPDGWVAASARVFRARLCFNAGRSEEGEADLVLALDGFRTVGDRWGVGNCLSVLAETNAMRGDLRKAVPLMKEAIALLEEVGAVEETPFLRTRLAVALSGAGDREAAEEALRETERLCGATGDPIGMAGVRHVRGDFARADGDLETARRHYDEAVRLLKPTPVIPQFAATLTTSRGLLAEREGDPAAARVLHDRALAVAVESDDAPVIGHALVGHAALAVHVGDHARAAVILGGAEAVRGFVHDLSVDHRRVADAARAALGSGEFSRCRERGRAMSRDEVLSFASAAP</sequence>
<dbReference type="STRING" id="58117.SAMN05421833_10775"/>
<dbReference type="PANTHER" id="PTHR47691:SF3">
    <property type="entry name" value="HTH-TYPE TRANSCRIPTIONAL REGULATOR RV0890C-RELATED"/>
    <property type="match status" value="1"/>
</dbReference>
<dbReference type="CDD" id="cd15831">
    <property type="entry name" value="BTAD"/>
    <property type="match status" value="1"/>
</dbReference>
<evidence type="ECO:0000259" key="4">
    <source>
        <dbReference type="PROSITE" id="PS51755"/>
    </source>
</evidence>
<evidence type="ECO:0000256" key="1">
    <source>
        <dbReference type="ARBA" id="ARBA00005820"/>
    </source>
</evidence>
<dbReference type="Pfam" id="PF25872">
    <property type="entry name" value="HTH_77"/>
    <property type="match status" value="1"/>
</dbReference>